<comment type="caution">
    <text evidence="2">The sequence shown here is derived from an EMBL/GenBank/DDBJ whole genome shotgun (WGS) entry which is preliminary data.</text>
</comment>
<evidence type="ECO:0008006" key="4">
    <source>
        <dbReference type="Google" id="ProtNLM"/>
    </source>
</evidence>
<keyword evidence="1" id="KW-1133">Transmembrane helix</keyword>
<sequence>MTDMWTLIKHEFKTHGTQPILYLILGIMGLLQVFLTTIMIKTTDTVSIQGSYIQTVFQTNNAIFFSNSIIFIFSIGAVIGYYIISVEYQNNTWEMLLLGTGSKSKVLWAKYIVSTLYYLSYQVLFYSMFLLVQSTYFNLQIEISFSLLMLVSIMFLSLVLFTAQIACHYLIKNGTTAIACAVGFLIMLVILPSTDLFRYVIRLLTPGYLAGLDEFSVTGFVSVIALNIIVASSMMSLVVKQFKL</sequence>
<feature type="transmembrane region" description="Helical" evidence="1">
    <location>
        <begin position="107"/>
        <end position="131"/>
    </location>
</feature>
<feature type="transmembrane region" description="Helical" evidence="1">
    <location>
        <begin position="20"/>
        <end position="42"/>
    </location>
</feature>
<feature type="transmembrane region" description="Helical" evidence="1">
    <location>
        <begin position="175"/>
        <end position="197"/>
    </location>
</feature>
<reference evidence="2 3" key="1">
    <citation type="submission" date="2017-03" db="EMBL/GenBank/DDBJ databases">
        <title>wgs assembly of Dolosigranulum pigrum KPL CDC strains.</title>
        <authorList>
            <person name="Brugger S.D."/>
            <person name="Pettigrew M."/>
            <person name="Kong Y."/>
            <person name="Lemon K.P."/>
        </authorList>
    </citation>
    <scope>NUCLEOTIDE SEQUENCE [LARGE SCALE GENOMIC DNA]</scope>
    <source>
        <strain evidence="2 3">KPL1931_CDC4294-98</strain>
    </source>
</reference>
<accession>A0A328KKN2</accession>
<feature type="transmembrane region" description="Helical" evidence="1">
    <location>
        <begin position="217"/>
        <end position="239"/>
    </location>
</feature>
<proteinExistence type="predicted"/>
<dbReference type="AlphaFoldDB" id="A0A328KKN2"/>
<feature type="transmembrane region" description="Helical" evidence="1">
    <location>
        <begin position="62"/>
        <end position="86"/>
    </location>
</feature>
<protein>
    <recommendedName>
        <fullName evidence="4">ABC transporter permease</fullName>
    </recommendedName>
</protein>
<keyword evidence="1" id="KW-0472">Membrane</keyword>
<dbReference type="Proteomes" id="UP000249099">
    <property type="component" value="Unassembled WGS sequence"/>
</dbReference>
<evidence type="ECO:0000256" key="1">
    <source>
        <dbReference type="SAM" id="Phobius"/>
    </source>
</evidence>
<evidence type="ECO:0000313" key="2">
    <source>
        <dbReference type="EMBL" id="RAN62937.1"/>
    </source>
</evidence>
<feature type="transmembrane region" description="Helical" evidence="1">
    <location>
        <begin position="143"/>
        <end position="163"/>
    </location>
</feature>
<organism evidence="2 3">
    <name type="scientific">Dolosigranulum pigrum</name>
    <dbReference type="NCBI Taxonomy" id="29394"/>
    <lineage>
        <taxon>Bacteria</taxon>
        <taxon>Bacillati</taxon>
        <taxon>Bacillota</taxon>
        <taxon>Bacilli</taxon>
        <taxon>Lactobacillales</taxon>
        <taxon>Carnobacteriaceae</taxon>
        <taxon>Dolosigranulum</taxon>
    </lineage>
</organism>
<gene>
    <name evidence="2" type="ORF">B8A44_06725</name>
</gene>
<dbReference type="Pfam" id="PF12730">
    <property type="entry name" value="ABC2_membrane_4"/>
    <property type="match status" value="1"/>
</dbReference>
<dbReference type="EMBL" id="NAQV01000019">
    <property type="protein sequence ID" value="RAN62937.1"/>
    <property type="molecule type" value="Genomic_DNA"/>
</dbReference>
<name>A0A328KKN2_9LACT</name>
<evidence type="ECO:0000313" key="3">
    <source>
        <dbReference type="Proteomes" id="UP000249099"/>
    </source>
</evidence>
<keyword evidence="1" id="KW-0812">Transmembrane</keyword>